<feature type="chain" id="PRO_5034623185" evidence="1">
    <location>
        <begin position="23"/>
        <end position="136"/>
    </location>
</feature>
<dbReference type="Pfam" id="PF08773">
    <property type="entry name" value="CathepsinC_exc"/>
    <property type="match status" value="1"/>
</dbReference>
<dbReference type="InterPro" id="IPR036496">
    <property type="entry name" value="CathepsinC_exc_dom_sf"/>
</dbReference>
<evidence type="ECO:0000259" key="2">
    <source>
        <dbReference type="Pfam" id="PF08773"/>
    </source>
</evidence>
<evidence type="ECO:0000313" key="3">
    <source>
        <dbReference type="Ensembl" id="ENSCPBP00000028013.1"/>
    </source>
</evidence>
<feature type="signal peptide" evidence="1">
    <location>
        <begin position="1"/>
        <end position="22"/>
    </location>
</feature>
<reference evidence="3" key="1">
    <citation type="submission" date="2025-08" db="UniProtKB">
        <authorList>
            <consortium name="Ensembl"/>
        </authorList>
    </citation>
    <scope>IDENTIFICATION</scope>
</reference>
<dbReference type="InterPro" id="IPR014882">
    <property type="entry name" value="CathepsinC_exc"/>
</dbReference>
<protein>
    <submittedName>
        <fullName evidence="3">Cathepsin C</fullName>
    </submittedName>
</protein>
<proteinExistence type="predicted"/>
<dbReference type="GeneTree" id="ENSGT00940000155787"/>
<organism evidence="3 4">
    <name type="scientific">Chrysemys picta bellii</name>
    <name type="common">Western painted turtle</name>
    <name type="synonym">Emys bellii</name>
    <dbReference type="NCBI Taxonomy" id="8478"/>
    <lineage>
        <taxon>Eukaryota</taxon>
        <taxon>Metazoa</taxon>
        <taxon>Chordata</taxon>
        <taxon>Craniata</taxon>
        <taxon>Vertebrata</taxon>
        <taxon>Euteleostomi</taxon>
        <taxon>Archelosauria</taxon>
        <taxon>Testudinata</taxon>
        <taxon>Testudines</taxon>
        <taxon>Cryptodira</taxon>
        <taxon>Durocryptodira</taxon>
        <taxon>Testudinoidea</taxon>
        <taxon>Emydidae</taxon>
        <taxon>Chrysemys</taxon>
    </lineage>
</organism>
<dbReference type="Ensembl" id="ENSCPBT00000032972.1">
    <property type="protein sequence ID" value="ENSCPBP00000028013.1"/>
    <property type="gene ID" value="ENSCPBG00000019800.1"/>
</dbReference>
<evidence type="ECO:0000313" key="4">
    <source>
        <dbReference type="Proteomes" id="UP000694380"/>
    </source>
</evidence>
<name>A0A8C3I4L0_CHRPI</name>
<dbReference type="Gene3D" id="2.40.128.80">
    <property type="entry name" value="Cathepsin C, exclusion domain"/>
    <property type="match status" value="1"/>
</dbReference>
<keyword evidence="1" id="KW-0732">Signal</keyword>
<feature type="domain" description="Cathepsin C exclusion" evidence="2">
    <location>
        <begin position="23"/>
        <end position="104"/>
    </location>
</feature>
<dbReference type="SUPFAM" id="SSF75001">
    <property type="entry name" value="Dipeptidyl peptidase I (cathepsin C), exclusion domain"/>
    <property type="match status" value="1"/>
</dbReference>
<dbReference type="AlphaFoldDB" id="A0A8C3I4L0"/>
<accession>A0A8C3I4L0</accession>
<keyword evidence="4" id="KW-1185">Reference proteome</keyword>
<sequence>MGRLAWCLLPVLLLCQLRESLADTPANCSFADLEGTWVFQVGKGGQNRHINCSEMGPVQKKVVVTLQKVAVAQDDLGNFGFFTIIYNQGFEVVINDYKWFAFFKNVWALPALLWRIPPDYRTNPLTAPPPPPHPKV</sequence>
<reference evidence="3" key="2">
    <citation type="submission" date="2025-09" db="UniProtKB">
        <authorList>
            <consortium name="Ensembl"/>
        </authorList>
    </citation>
    <scope>IDENTIFICATION</scope>
</reference>
<evidence type="ECO:0000256" key="1">
    <source>
        <dbReference type="SAM" id="SignalP"/>
    </source>
</evidence>
<dbReference type="Proteomes" id="UP000694380">
    <property type="component" value="Unplaced"/>
</dbReference>
<gene>
    <name evidence="3" type="primary">CTSC</name>
</gene>